<dbReference type="AlphaFoldDB" id="A0A2I0XDZ0"/>
<keyword evidence="5" id="KW-0418">Kinase</keyword>
<dbReference type="SMR" id="A0A2I0XDZ0"/>
<dbReference type="Gene3D" id="3.30.200.20">
    <property type="entry name" value="Phosphorylase Kinase, domain 1"/>
    <property type="match status" value="1"/>
</dbReference>
<reference evidence="5 6" key="2">
    <citation type="journal article" date="2017" name="Nature">
        <title>The Apostasia genome and the evolution of orchids.</title>
        <authorList>
            <person name="Zhang G.Q."/>
            <person name="Liu K.W."/>
            <person name="Li Z."/>
            <person name="Lohaus R."/>
            <person name="Hsiao Y.Y."/>
            <person name="Niu S.C."/>
            <person name="Wang J.Y."/>
            <person name="Lin Y.C."/>
            <person name="Xu Q."/>
            <person name="Chen L.J."/>
            <person name="Yoshida K."/>
            <person name="Fujiwara S."/>
            <person name="Wang Z.W."/>
            <person name="Zhang Y.Q."/>
            <person name="Mitsuda N."/>
            <person name="Wang M."/>
            <person name="Liu G.H."/>
            <person name="Pecoraro L."/>
            <person name="Huang H.X."/>
            <person name="Xiao X.J."/>
            <person name="Lin M."/>
            <person name="Wu X.Y."/>
            <person name="Wu W.L."/>
            <person name="Chen Y.Y."/>
            <person name="Chang S.B."/>
            <person name="Sakamoto S."/>
            <person name="Ohme-Takagi M."/>
            <person name="Yagi M."/>
            <person name="Zeng S.J."/>
            <person name="Shen C.Y."/>
            <person name="Yeh C.M."/>
            <person name="Luo Y.B."/>
            <person name="Tsai W.C."/>
            <person name="Van de Peer Y."/>
            <person name="Liu Z.J."/>
        </authorList>
    </citation>
    <scope>NUCLEOTIDE SEQUENCE [LARGE SCALE GENOMIC DNA]</scope>
    <source>
        <tissue evidence="5">The whole plant</tissue>
    </source>
</reference>
<dbReference type="PROSITE" id="PS00107">
    <property type="entry name" value="PROTEIN_KINASE_ATP"/>
    <property type="match status" value="1"/>
</dbReference>
<dbReference type="PANTHER" id="PTHR47989:SF26">
    <property type="entry name" value="PROTEIN KINASE DOMAIN-CONTAINING PROTEIN"/>
    <property type="match status" value="1"/>
</dbReference>
<gene>
    <name evidence="5" type="ORF">MA16_Dca001953</name>
</gene>
<dbReference type="Gene3D" id="1.10.510.10">
    <property type="entry name" value="Transferase(Phosphotransferase) domain 1"/>
    <property type="match status" value="1"/>
</dbReference>
<dbReference type="EMBL" id="KZ501954">
    <property type="protein sequence ID" value="PKU86122.1"/>
    <property type="molecule type" value="Genomic_DNA"/>
</dbReference>
<dbReference type="InterPro" id="IPR008266">
    <property type="entry name" value="Tyr_kinase_AS"/>
</dbReference>
<dbReference type="STRING" id="906689.A0A2I0XDZ0"/>
<dbReference type="PANTHER" id="PTHR47989">
    <property type="entry name" value="OS01G0750732 PROTEIN"/>
    <property type="match status" value="1"/>
</dbReference>
<feature type="binding site" evidence="3">
    <location>
        <position position="113"/>
    </location>
    <ligand>
        <name>ATP</name>
        <dbReference type="ChEBI" id="CHEBI:30616"/>
    </ligand>
</feature>
<evidence type="ECO:0000256" key="2">
    <source>
        <dbReference type="ARBA" id="ARBA00022840"/>
    </source>
</evidence>
<dbReference type="InterPro" id="IPR017441">
    <property type="entry name" value="Protein_kinase_ATP_BS"/>
</dbReference>
<dbReference type="GO" id="GO:0004672">
    <property type="term" value="F:protein kinase activity"/>
    <property type="evidence" value="ECO:0007669"/>
    <property type="project" value="InterPro"/>
</dbReference>
<dbReference type="InterPro" id="IPR001245">
    <property type="entry name" value="Ser-Thr/Tyr_kinase_cat_dom"/>
</dbReference>
<dbReference type="SUPFAM" id="SSF56112">
    <property type="entry name" value="Protein kinase-like (PK-like)"/>
    <property type="match status" value="1"/>
</dbReference>
<keyword evidence="6" id="KW-1185">Reference proteome</keyword>
<dbReference type="OrthoDB" id="339325at2759"/>
<keyword evidence="2 3" id="KW-0067">ATP-binding</keyword>
<accession>A0A2I0XDZ0</accession>
<evidence type="ECO:0000256" key="1">
    <source>
        <dbReference type="ARBA" id="ARBA00022741"/>
    </source>
</evidence>
<name>A0A2I0XDZ0_9ASPA</name>
<evidence type="ECO:0000259" key="4">
    <source>
        <dbReference type="PROSITE" id="PS50011"/>
    </source>
</evidence>
<keyword evidence="1 3" id="KW-0547">Nucleotide-binding</keyword>
<keyword evidence="5" id="KW-0675">Receptor</keyword>
<evidence type="ECO:0000313" key="6">
    <source>
        <dbReference type="Proteomes" id="UP000233837"/>
    </source>
</evidence>
<dbReference type="Proteomes" id="UP000233837">
    <property type="component" value="Unassembled WGS sequence"/>
</dbReference>
<organism evidence="5 6">
    <name type="scientific">Dendrobium catenatum</name>
    <dbReference type="NCBI Taxonomy" id="906689"/>
    <lineage>
        <taxon>Eukaryota</taxon>
        <taxon>Viridiplantae</taxon>
        <taxon>Streptophyta</taxon>
        <taxon>Embryophyta</taxon>
        <taxon>Tracheophyta</taxon>
        <taxon>Spermatophyta</taxon>
        <taxon>Magnoliopsida</taxon>
        <taxon>Liliopsida</taxon>
        <taxon>Asparagales</taxon>
        <taxon>Orchidaceae</taxon>
        <taxon>Epidendroideae</taxon>
        <taxon>Malaxideae</taxon>
        <taxon>Dendrobiinae</taxon>
        <taxon>Dendrobium</taxon>
    </lineage>
</organism>
<dbReference type="Pfam" id="PF07714">
    <property type="entry name" value="PK_Tyr_Ser-Thr"/>
    <property type="match status" value="1"/>
</dbReference>
<evidence type="ECO:0000313" key="5">
    <source>
        <dbReference type="EMBL" id="PKU86122.1"/>
    </source>
</evidence>
<dbReference type="InterPro" id="IPR000719">
    <property type="entry name" value="Prot_kinase_dom"/>
</dbReference>
<dbReference type="PROSITE" id="PS50011">
    <property type="entry name" value="PROTEIN_KINASE_DOM"/>
    <property type="match status" value="1"/>
</dbReference>
<evidence type="ECO:0000256" key="3">
    <source>
        <dbReference type="PROSITE-ProRule" id="PRU10141"/>
    </source>
</evidence>
<reference evidence="5 6" key="1">
    <citation type="journal article" date="2016" name="Sci. Rep.">
        <title>The Dendrobium catenatum Lindl. genome sequence provides insights into polysaccharide synthase, floral development and adaptive evolution.</title>
        <authorList>
            <person name="Zhang G.Q."/>
            <person name="Xu Q."/>
            <person name="Bian C."/>
            <person name="Tsai W.C."/>
            <person name="Yeh C.M."/>
            <person name="Liu K.W."/>
            <person name="Yoshida K."/>
            <person name="Zhang L.S."/>
            <person name="Chang S.B."/>
            <person name="Chen F."/>
            <person name="Shi Y."/>
            <person name="Su Y.Y."/>
            <person name="Zhang Y.Q."/>
            <person name="Chen L.J."/>
            <person name="Yin Y."/>
            <person name="Lin M."/>
            <person name="Huang H."/>
            <person name="Deng H."/>
            <person name="Wang Z.W."/>
            <person name="Zhu S.L."/>
            <person name="Zhao X."/>
            <person name="Deng C."/>
            <person name="Niu S.C."/>
            <person name="Huang J."/>
            <person name="Wang M."/>
            <person name="Liu G.H."/>
            <person name="Yang H.J."/>
            <person name="Xiao X.J."/>
            <person name="Hsiao Y.Y."/>
            <person name="Wu W.L."/>
            <person name="Chen Y.Y."/>
            <person name="Mitsuda N."/>
            <person name="Ohme-Takagi M."/>
            <person name="Luo Y.B."/>
            <person name="Van de Peer Y."/>
            <person name="Liu Z.J."/>
        </authorList>
    </citation>
    <scope>NUCLEOTIDE SEQUENCE [LARGE SCALE GENOMIC DNA]</scope>
    <source>
        <tissue evidence="5">The whole plant</tissue>
    </source>
</reference>
<protein>
    <submittedName>
        <fullName evidence="5">Putative receptor-like protein kinase</fullName>
    </submittedName>
</protein>
<dbReference type="GO" id="GO:0005524">
    <property type="term" value="F:ATP binding"/>
    <property type="evidence" value="ECO:0007669"/>
    <property type="project" value="UniProtKB-UniRule"/>
</dbReference>
<keyword evidence="5" id="KW-0808">Transferase</keyword>
<dbReference type="PROSITE" id="PS00109">
    <property type="entry name" value="PROTEIN_KINASE_TYR"/>
    <property type="match status" value="1"/>
</dbReference>
<feature type="domain" description="Protein kinase" evidence="4">
    <location>
        <begin position="85"/>
        <end position="357"/>
    </location>
</feature>
<dbReference type="InterPro" id="IPR011009">
    <property type="entry name" value="Kinase-like_dom_sf"/>
</dbReference>
<proteinExistence type="predicted"/>
<sequence length="374" mass="39630">MILPMALSAAFLLSSTIASVTYLKFLRRFTPLSCCGNRLSLTDGDGDGETPAPIAYGPDSPAGLTSSPILFRRFRWAEIELFTNSFTSDVIGEGGFSTVYLARLPDSSLAAVKLHRSGNSERLLRAFKQELDVLFRLSNPHIVRLIGYSDHGEDGASALVFEYIPGGTLRDRLVGCEAPLPWDRRLSIALHVAEAVDYLHEGGELPIVHGDITAANVLLDERRGPKLCDFGSARVGFSAAVKPAGTGDPIIGSPGYTDPHYLRTGIFSKKSDVYSFGVMLLELITGLPAIAAEEGCPPLAAAALRGAAAVAVDPMVAGSFDEEEAAAALGLAALCVGDQPSLRPSMAGVIRFMRESLPSSTSTVYLKSDGSAEP</sequence>